<name>A0A1J5Q335_9ZZZZ</name>
<gene>
    <name evidence="1" type="ORF">GALL_465060</name>
</gene>
<comment type="caution">
    <text evidence="1">The sequence shown here is derived from an EMBL/GenBank/DDBJ whole genome shotgun (WGS) entry which is preliminary data.</text>
</comment>
<dbReference type="EMBL" id="MLJW01003522">
    <property type="protein sequence ID" value="OIQ71875.1"/>
    <property type="molecule type" value="Genomic_DNA"/>
</dbReference>
<proteinExistence type="predicted"/>
<dbReference type="AlphaFoldDB" id="A0A1J5Q335"/>
<reference evidence="1" key="1">
    <citation type="submission" date="2016-10" db="EMBL/GenBank/DDBJ databases">
        <title>Sequence of Gallionella enrichment culture.</title>
        <authorList>
            <person name="Poehlein A."/>
            <person name="Muehling M."/>
            <person name="Daniel R."/>
        </authorList>
    </citation>
    <scope>NUCLEOTIDE SEQUENCE</scope>
</reference>
<organism evidence="1">
    <name type="scientific">mine drainage metagenome</name>
    <dbReference type="NCBI Taxonomy" id="410659"/>
    <lineage>
        <taxon>unclassified sequences</taxon>
        <taxon>metagenomes</taxon>
        <taxon>ecological metagenomes</taxon>
    </lineage>
</organism>
<accession>A0A1J5Q335</accession>
<sequence>MCRELHRVTHARVRAVDSAVKVVLMTFDQSGKLVRRGIGIGLRLAIGEHARSAVIKIGRRKSRAERQRRHRLALQRRQFLVDAFGRLIAGALPADRNQERQLPERLCQFSLCALQQRDVARRGAASVGHIDMGIGAVGNERICILNHLGRDVGMQVEADHQRQVVSNHLAHAPQDFTFAVVEMLGHHGAVQIQIHSIDPAGILDAVHHHPGDTLIGVFRHMGRGTGGAEDCRHQFPASGFRLIDKAGQPDIDVAHGLEHVGPLRHRRPATAMHEIGIGSLRRRKGVGLVQEAANGDTGH</sequence>
<evidence type="ECO:0000313" key="1">
    <source>
        <dbReference type="EMBL" id="OIQ71875.1"/>
    </source>
</evidence>
<protein>
    <submittedName>
        <fullName evidence="1">Uncharacterized protein</fullName>
    </submittedName>
</protein>